<dbReference type="InterPro" id="IPR020579">
    <property type="entry name" value="Exonuc_VII_lsu_C"/>
</dbReference>
<dbReference type="PANTHER" id="PTHR30008:SF0">
    <property type="entry name" value="EXODEOXYRIBONUCLEASE 7 LARGE SUBUNIT"/>
    <property type="match status" value="1"/>
</dbReference>
<keyword evidence="1" id="KW-0963">Cytoplasm</keyword>
<evidence type="ECO:0000256" key="4">
    <source>
        <dbReference type="ARBA" id="ARBA00022839"/>
    </source>
</evidence>
<evidence type="ECO:0000256" key="2">
    <source>
        <dbReference type="ARBA" id="ARBA00022722"/>
    </source>
</evidence>
<dbReference type="AlphaFoldDB" id="A0A4Q2UU99"/>
<dbReference type="InterPro" id="IPR025824">
    <property type="entry name" value="OB-fold_nuc-bd_dom"/>
</dbReference>
<sequence length="400" mass="45052">MSPIRLSDLAFTLEAVLDNAFGQKPIWVVAETSDIKNYPDRGYCFLTLVEREDGPSGRHETLAKLDACIWRRNYHTIRDFETATGVAFARNVKLLLLVSVGFSPVYGLRLEILKIDPSYTLGNLERERQEVLDTLVRDYPDLVWLEAGQYITANQLLPRPAVLQRLALIAAPGSDGWRDFRHELAANPYGYTFSVDEYLTQVQGKGAEQAICQQLETIRLSSTPYDAVVLVRGGGSQLDFGSFDTLLMGLTVAGFDIPILAGIGHERNVSITDMMCHQSVKTPTKAAGFLIEHNRQFEESCLRLLDRMGVVARDVLQNAREELDMQTDRLRFVSYNYLRDRHTELTEKAVTIRHLDPANVLRRGYALLLRQGRIVTKAAEVRQSETLQVQLHDGTITVVS</sequence>
<gene>
    <name evidence="7" type="ORF">EQG79_05170</name>
</gene>
<feature type="domain" description="OB-fold nucleic acid binding" evidence="6">
    <location>
        <begin position="6"/>
        <end position="115"/>
    </location>
</feature>
<accession>A0A4Q2UU99</accession>
<name>A0A4Q2UU99_9BACT</name>
<keyword evidence="3" id="KW-0378">Hydrolase</keyword>
<keyword evidence="8" id="KW-1185">Reference proteome</keyword>
<dbReference type="RefSeq" id="WP_077919189.1">
    <property type="nucleotide sequence ID" value="NZ_SBLB01000001.1"/>
</dbReference>
<organism evidence="7 8">
    <name type="scientific">Spirosoma sordidisoli</name>
    <dbReference type="NCBI Taxonomy" id="2502893"/>
    <lineage>
        <taxon>Bacteria</taxon>
        <taxon>Pseudomonadati</taxon>
        <taxon>Bacteroidota</taxon>
        <taxon>Cytophagia</taxon>
        <taxon>Cytophagales</taxon>
        <taxon>Cytophagaceae</taxon>
        <taxon>Spirosoma</taxon>
    </lineage>
</organism>
<evidence type="ECO:0000259" key="6">
    <source>
        <dbReference type="Pfam" id="PF13742"/>
    </source>
</evidence>
<dbReference type="Proteomes" id="UP000290407">
    <property type="component" value="Unassembled WGS sequence"/>
</dbReference>
<dbReference type="GO" id="GO:0008855">
    <property type="term" value="F:exodeoxyribonuclease VII activity"/>
    <property type="evidence" value="ECO:0007669"/>
    <property type="project" value="InterPro"/>
</dbReference>
<dbReference type="GO" id="GO:0006308">
    <property type="term" value="P:DNA catabolic process"/>
    <property type="evidence" value="ECO:0007669"/>
    <property type="project" value="InterPro"/>
</dbReference>
<dbReference type="Pfam" id="PF02601">
    <property type="entry name" value="Exonuc_VII_L"/>
    <property type="match status" value="1"/>
</dbReference>
<protein>
    <submittedName>
        <fullName evidence="7">Exodeoxyribonuclease VII large subunit</fullName>
    </submittedName>
</protein>
<keyword evidence="2" id="KW-0540">Nuclease</keyword>
<dbReference type="EMBL" id="SBLB01000001">
    <property type="protein sequence ID" value="RYC71531.1"/>
    <property type="molecule type" value="Genomic_DNA"/>
</dbReference>
<evidence type="ECO:0000313" key="8">
    <source>
        <dbReference type="Proteomes" id="UP000290407"/>
    </source>
</evidence>
<dbReference type="PANTHER" id="PTHR30008">
    <property type="entry name" value="EXODEOXYRIBONUCLEASE 7 LARGE SUBUNIT"/>
    <property type="match status" value="1"/>
</dbReference>
<feature type="domain" description="Exonuclease VII large subunit C-terminal" evidence="5">
    <location>
        <begin position="152"/>
        <end position="331"/>
    </location>
</feature>
<evidence type="ECO:0000313" key="7">
    <source>
        <dbReference type="EMBL" id="RYC71531.1"/>
    </source>
</evidence>
<keyword evidence="4" id="KW-0269">Exonuclease</keyword>
<dbReference type="Pfam" id="PF13742">
    <property type="entry name" value="tRNA_anti_2"/>
    <property type="match status" value="1"/>
</dbReference>
<reference evidence="7 8" key="1">
    <citation type="submission" date="2019-01" db="EMBL/GenBank/DDBJ databases">
        <title>Spirosoma flava sp. nov., a propanil-degrading bacterium isolated from herbicide-contaminated soil.</title>
        <authorList>
            <person name="Zhang L."/>
            <person name="Jiang J.-D."/>
        </authorList>
    </citation>
    <scope>NUCLEOTIDE SEQUENCE [LARGE SCALE GENOMIC DNA]</scope>
    <source>
        <strain evidence="7 8">TY50</strain>
    </source>
</reference>
<dbReference type="InterPro" id="IPR003753">
    <property type="entry name" value="Exonuc_VII_L"/>
</dbReference>
<proteinExistence type="predicted"/>
<evidence type="ECO:0000256" key="3">
    <source>
        <dbReference type="ARBA" id="ARBA00022801"/>
    </source>
</evidence>
<dbReference type="GO" id="GO:0009318">
    <property type="term" value="C:exodeoxyribonuclease VII complex"/>
    <property type="evidence" value="ECO:0007669"/>
    <property type="project" value="InterPro"/>
</dbReference>
<evidence type="ECO:0000259" key="5">
    <source>
        <dbReference type="Pfam" id="PF02601"/>
    </source>
</evidence>
<comment type="caution">
    <text evidence="7">The sequence shown here is derived from an EMBL/GenBank/DDBJ whole genome shotgun (WGS) entry which is preliminary data.</text>
</comment>
<dbReference type="GO" id="GO:0003676">
    <property type="term" value="F:nucleic acid binding"/>
    <property type="evidence" value="ECO:0007669"/>
    <property type="project" value="InterPro"/>
</dbReference>
<evidence type="ECO:0000256" key="1">
    <source>
        <dbReference type="ARBA" id="ARBA00022490"/>
    </source>
</evidence>